<protein>
    <recommendedName>
        <fullName evidence="3">Plastocyanin-like domain-containing protein</fullName>
    </recommendedName>
</protein>
<dbReference type="GO" id="GO:0005507">
    <property type="term" value="F:copper ion binding"/>
    <property type="evidence" value="ECO:0007669"/>
    <property type="project" value="InterPro"/>
</dbReference>
<evidence type="ECO:0000256" key="2">
    <source>
        <dbReference type="SAM" id="MobiDB-lite"/>
    </source>
</evidence>
<dbReference type="PANTHER" id="PTHR11709:SF218">
    <property type="entry name" value="L-ASCORBATE OXIDASE"/>
    <property type="match status" value="1"/>
</dbReference>
<feature type="region of interest" description="Disordered" evidence="2">
    <location>
        <begin position="91"/>
        <end position="126"/>
    </location>
</feature>
<dbReference type="Gramene" id="OMERI12G05340.1">
    <property type="protein sequence ID" value="OMERI12G05340.1"/>
    <property type="gene ID" value="OMERI12G05340"/>
</dbReference>
<evidence type="ECO:0000313" key="4">
    <source>
        <dbReference type="EnsemblPlants" id="OMERI12G05340.1"/>
    </source>
</evidence>
<dbReference type="eggNOG" id="KOG1263">
    <property type="taxonomic scope" value="Eukaryota"/>
</dbReference>
<dbReference type="AlphaFoldDB" id="A0A0E0FB00"/>
<dbReference type="EnsemblPlants" id="OMERI12G05340.1">
    <property type="protein sequence ID" value="OMERI12G05340.1"/>
    <property type="gene ID" value="OMERI12G05340"/>
</dbReference>
<dbReference type="Proteomes" id="UP000008021">
    <property type="component" value="Chromosome 12"/>
</dbReference>
<feature type="domain" description="Plastocyanin-like" evidence="3">
    <location>
        <begin position="36"/>
        <end position="97"/>
    </location>
</feature>
<evidence type="ECO:0000259" key="3">
    <source>
        <dbReference type="Pfam" id="PF07732"/>
    </source>
</evidence>
<proteinExistence type="inferred from homology"/>
<dbReference type="Pfam" id="PF07732">
    <property type="entry name" value="Cu-oxidase_3"/>
    <property type="match status" value="1"/>
</dbReference>
<evidence type="ECO:0000313" key="5">
    <source>
        <dbReference type="Proteomes" id="UP000008021"/>
    </source>
</evidence>
<dbReference type="PANTHER" id="PTHR11709">
    <property type="entry name" value="MULTI-COPPER OXIDASE"/>
    <property type="match status" value="1"/>
</dbReference>
<keyword evidence="5" id="KW-1185">Reference proteome</keyword>
<reference evidence="4" key="1">
    <citation type="submission" date="2015-04" db="UniProtKB">
        <authorList>
            <consortium name="EnsemblPlants"/>
        </authorList>
    </citation>
    <scope>IDENTIFICATION</scope>
</reference>
<dbReference type="InterPro" id="IPR008972">
    <property type="entry name" value="Cupredoxin"/>
</dbReference>
<organism evidence="4">
    <name type="scientific">Oryza meridionalis</name>
    <dbReference type="NCBI Taxonomy" id="40149"/>
    <lineage>
        <taxon>Eukaryota</taxon>
        <taxon>Viridiplantae</taxon>
        <taxon>Streptophyta</taxon>
        <taxon>Embryophyta</taxon>
        <taxon>Tracheophyta</taxon>
        <taxon>Spermatophyta</taxon>
        <taxon>Magnoliopsida</taxon>
        <taxon>Liliopsida</taxon>
        <taxon>Poales</taxon>
        <taxon>Poaceae</taxon>
        <taxon>BOP clade</taxon>
        <taxon>Oryzoideae</taxon>
        <taxon>Oryzeae</taxon>
        <taxon>Oryzinae</taxon>
        <taxon>Oryza</taxon>
    </lineage>
</organism>
<dbReference type="Gene3D" id="2.60.40.420">
    <property type="entry name" value="Cupredoxins - blue copper proteins"/>
    <property type="match status" value="1"/>
</dbReference>
<dbReference type="HOGENOM" id="CLU_1985120_0_0_1"/>
<feature type="compositionally biased region" description="Low complexity" evidence="2">
    <location>
        <begin position="117"/>
        <end position="126"/>
    </location>
</feature>
<dbReference type="InterPro" id="IPR045087">
    <property type="entry name" value="Cu-oxidase_fam"/>
</dbReference>
<dbReference type="STRING" id="40149.A0A0E0FB00"/>
<name>A0A0E0FB00_9ORYZ</name>
<evidence type="ECO:0000256" key="1">
    <source>
        <dbReference type="ARBA" id="ARBA00010609"/>
    </source>
</evidence>
<sequence length="126" mass="13775">MTRCSRRPLQPIPCRCGAVRRRVGRGDDTAHDWDISYQFTSPDCVRKLAVTINSHTPGPTIHAVQGDTIVINLKNSLLIENVTIHWHSIRQTGTQWRTARRASPSAPSSPTTPSPTPSSSTAPGPL</sequence>
<reference evidence="4" key="2">
    <citation type="submission" date="2018-05" db="EMBL/GenBank/DDBJ databases">
        <title>OmerRS3 (Oryza meridionalis Reference Sequence Version 3).</title>
        <authorList>
            <person name="Zhang J."/>
            <person name="Kudrna D."/>
            <person name="Lee S."/>
            <person name="Talag J."/>
            <person name="Welchert J."/>
            <person name="Wing R.A."/>
        </authorList>
    </citation>
    <scope>NUCLEOTIDE SEQUENCE [LARGE SCALE GENOMIC DNA]</scope>
    <source>
        <strain evidence="4">cv. OR44</strain>
    </source>
</reference>
<accession>A0A0E0FB00</accession>
<dbReference type="SUPFAM" id="SSF49503">
    <property type="entry name" value="Cupredoxins"/>
    <property type="match status" value="1"/>
</dbReference>
<dbReference type="InterPro" id="IPR011707">
    <property type="entry name" value="Cu-oxidase-like_N"/>
</dbReference>
<dbReference type="GO" id="GO:0016491">
    <property type="term" value="F:oxidoreductase activity"/>
    <property type="evidence" value="ECO:0007669"/>
    <property type="project" value="TreeGrafter"/>
</dbReference>
<comment type="similarity">
    <text evidence="1">Belongs to the multicopper oxidase family.</text>
</comment>